<dbReference type="OrthoDB" id="9772423at2"/>
<keyword evidence="2" id="KW-1185">Reference proteome</keyword>
<name>A0A0H4PK24_9BACT</name>
<evidence type="ECO:0000313" key="1">
    <source>
        <dbReference type="EMBL" id="AKP53405.1"/>
    </source>
</evidence>
<dbReference type="STRING" id="320787.CA2015_4048"/>
<reference evidence="1 2" key="1">
    <citation type="submission" date="2015-07" db="EMBL/GenBank/DDBJ databases">
        <authorList>
            <person name="Kim K.M."/>
        </authorList>
    </citation>
    <scope>NUCLEOTIDE SEQUENCE [LARGE SCALE GENOMIC DNA]</scope>
    <source>
        <strain evidence="1 2">KCTC 12363</strain>
    </source>
</reference>
<dbReference type="Proteomes" id="UP000036520">
    <property type="component" value="Chromosome"/>
</dbReference>
<accession>A0A0H4PK24</accession>
<organism evidence="1 2">
    <name type="scientific">Cyclobacterium amurskyense</name>
    <dbReference type="NCBI Taxonomy" id="320787"/>
    <lineage>
        <taxon>Bacteria</taxon>
        <taxon>Pseudomonadati</taxon>
        <taxon>Bacteroidota</taxon>
        <taxon>Cytophagia</taxon>
        <taxon>Cytophagales</taxon>
        <taxon>Cyclobacteriaceae</taxon>
        <taxon>Cyclobacterium</taxon>
    </lineage>
</organism>
<dbReference type="AlphaFoldDB" id="A0A0H4PK24"/>
<gene>
    <name evidence="1" type="ORF">CA2015_4048</name>
</gene>
<proteinExistence type="predicted"/>
<protein>
    <submittedName>
        <fullName evidence="1">Uncharacterized protein</fullName>
    </submittedName>
</protein>
<evidence type="ECO:0000313" key="2">
    <source>
        <dbReference type="Proteomes" id="UP000036520"/>
    </source>
</evidence>
<dbReference type="EMBL" id="CP012040">
    <property type="protein sequence ID" value="AKP53405.1"/>
    <property type="molecule type" value="Genomic_DNA"/>
</dbReference>
<dbReference type="RefSeq" id="WP_048643517.1">
    <property type="nucleotide sequence ID" value="NZ_CP012040.1"/>
</dbReference>
<sequence length="126" mass="13852">MNKIVLILGLVFSSSFVFGQALIIPRSIPDKMDIPNNLHDNTIDFESSLGHIVSPLESNISDNNDNVSDENGNTLGEDSNMAIIDLSKDFSSKMPVKEFSKDFPSRMPMLGNKPIKSGIQLEGIKK</sequence>
<dbReference type="KEGG" id="camu:CA2015_4048"/>